<evidence type="ECO:0000256" key="1">
    <source>
        <dbReference type="SAM" id="Coils"/>
    </source>
</evidence>
<gene>
    <name evidence="2" type="ORF">EZS28_017145</name>
</gene>
<feature type="coiled-coil region" evidence="1">
    <location>
        <begin position="16"/>
        <end position="50"/>
    </location>
</feature>
<comment type="caution">
    <text evidence="2">The sequence shown here is derived from an EMBL/GenBank/DDBJ whole genome shotgun (WGS) entry which is preliminary data.</text>
</comment>
<accession>A0A5J4VYK2</accession>
<protein>
    <submittedName>
        <fullName evidence="2">Uncharacterized protein</fullName>
    </submittedName>
</protein>
<dbReference type="AlphaFoldDB" id="A0A5J4VYK2"/>
<sequence>MKLKKNENDCQDENGLTSIHTAVEDYQRNLKRAQKKMREIEELEDKMKNGYVDLQANQIEKLGMKSKLKEEISQLRSLLKGIGNLNDNNTGYEQNKKKK</sequence>
<name>A0A5J4VYK2_9EUKA</name>
<evidence type="ECO:0000313" key="3">
    <source>
        <dbReference type="Proteomes" id="UP000324800"/>
    </source>
</evidence>
<keyword evidence="1" id="KW-0175">Coiled coil</keyword>
<proteinExistence type="predicted"/>
<organism evidence="2 3">
    <name type="scientific">Streblomastix strix</name>
    <dbReference type="NCBI Taxonomy" id="222440"/>
    <lineage>
        <taxon>Eukaryota</taxon>
        <taxon>Metamonada</taxon>
        <taxon>Preaxostyla</taxon>
        <taxon>Oxymonadida</taxon>
        <taxon>Streblomastigidae</taxon>
        <taxon>Streblomastix</taxon>
    </lineage>
</organism>
<dbReference type="EMBL" id="SNRW01004419">
    <property type="protein sequence ID" value="KAA6387329.1"/>
    <property type="molecule type" value="Genomic_DNA"/>
</dbReference>
<dbReference type="OrthoDB" id="21625at2759"/>
<evidence type="ECO:0000313" key="2">
    <source>
        <dbReference type="EMBL" id="KAA6387329.1"/>
    </source>
</evidence>
<reference evidence="2 3" key="1">
    <citation type="submission" date="2019-03" db="EMBL/GenBank/DDBJ databases">
        <title>Single cell metagenomics reveals metabolic interactions within the superorganism composed of flagellate Streblomastix strix and complex community of Bacteroidetes bacteria on its surface.</title>
        <authorList>
            <person name="Treitli S.C."/>
            <person name="Kolisko M."/>
            <person name="Husnik F."/>
            <person name="Keeling P."/>
            <person name="Hampl V."/>
        </authorList>
    </citation>
    <scope>NUCLEOTIDE SEQUENCE [LARGE SCALE GENOMIC DNA]</scope>
    <source>
        <strain evidence="2">ST1C</strain>
    </source>
</reference>
<dbReference type="Proteomes" id="UP000324800">
    <property type="component" value="Unassembled WGS sequence"/>
</dbReference>